<keyword evidence="1" id="KW-1133">Transmembrane helix</keyword>
<organism evidence="2 3">
    <name type="scientific">Luteimonas aestuarii</name>
    <dbReference type="NCBI Taxonomy" id="453837"/>
    <lineage>
        <taxon>Bacteria</taxon>
        <taxon>Pseudomonadati</taxon>
        <taxon>Pseudomonadota</taxon>
        <taxon>Gammaproteobacteria</taxon>
        <taxon>Lysobacterales</taxon>
        <taxon>Lysobacteraceae</taxon>
        <taxon>Luteimonas</taxon>
    </lineage>
</organism>
<reference evidence="2 3" key="1">
    <citation type="submission" date="2019-03" db="EMBL/GenBank/DDBJ databases">
        <title>Luteimonas zhaokaii sp.nov., isolated from the rectal contents of Plateau pika in Yushu, Qinghai Province, China.</title>
        <authorList>
            <person name="Zhang G."/>
        </authorList>
    </citation>
    <scope>NUCLEOTIDE SEQUENCE [LARGE SCALE GENOMIC DNA]</scope>
    <source>
        <strain evidence="2 3">B9</strain>
    </source>
</reference>
<evidence type="ECO:0000256" key="1">
    <source>
        <dbReference type="SAM" id="Phobius"/>
    </source>
</evidence>
<dbReference type="Proteomes" id="UP000294796">
    <property type="component" value="Unassembled WGS sequence"/>
</dbReference>
<keyword evidence="3" id="KW-1185">Reference proteome</keyword>
<accession>A0A4R5TMH1</accession>
<evidence type="ECO:0000313" key="3">
    <source>
        <dbReference type="Proteomes" id="UP000294796"/>
    </source>
</evidence>
<comment type="caution">
    <text evidence="2">The sequence shown here is derived from an EMBL/GenBank/DDBJ whole genome shotgun (WGS) entry which is preliminary data.</text>
</comment>
<protein>
    <submittedName>
        <fullName evidence="2">Uncharacterized protein</fullName>
    </submittedName>
</protein>
<keyword evidence="1" id="KW-0812">Transmembrane</keyword>
<dbReference type="RefSeq" id="WP_133321896.1">
    <property type="nucleotide sequence ID" value="NZ_SMTF01000006.1"/>
</dbReference>
<dbReference type="AlphaFoldDB" id="A0A4R5TMH1"/>
<evidence type="ECO:0000313" key="2">
    <source>
        <dbReference type="EMBL" id="TDK23799.1"/>
    </source>
</evidence>
<proteinExistence type="predicted"/>
<name>A0A4R5TMH1_9GAMM</name>
<feature type="transmembrane region" description="Helical" evidence="1">
    <location>
        <begin position="12"/>
        <end position="29"/>
    </location>
</feature>
<sequence>MAEAGKGWRGRMVMLVGAAVSLVPGWLAWRCMAGIAALAWAIWLAAVAALFAQFAPIAWIRAALGRDILTHDMSLR</sequence>
<dbReference type="EMBL" id="SMTF01000006">
    <property type="protein sequence ID" value="TDK23799.1"/>
    <property type="molecule type" value="Genomic_DNA"/>
</dbReference>
<keyword evidence="1" id="KW-0472">Membrane</keyword>
<feature type="transmembrane region" description="Helical" evidence="1">
    <location>
        <begin position="35"/>
        <end position="60"/>
    </location>
</feature>
<gene>
    <name evidence="2" type="ORF">E2F46_09720</name>
</gene>